<comment type="caution">
    <text evidence="2">The sequence shown here is derived from an EMBL/GenBank/DDBJ whole genome shotgun (WGS) entry which is preliminary data.</text>
</comment>
<gene>
    <name evidence="2" type="ORF">CYCCA115_LOCUS19637</name>
</gene>
<evidence type="ECO:0000256" key="1">
    <source>
        <dbReference type="SAM" id="MobiDB-lite"/>
    </source>
</evidence>
<evidence type="ECO:0000313" key="2">
    <source>
        <dbReference type="EMBL" id="CAJ1962338.1"/>
    </source>
</evidence>
<organism evidence="2 3">
    <name type="scientific">Cylindrotheca closterium</name>
    <dbReference type="NCBI Taxonomy" id="2856"/>
    <lineage>
        <taxon>Eukaryota</taxon>
        <taxon>Sar</taxon>
        <taxon>Stramenopiles</taxon>
        <taxon>Ochrophyta</taxon>
        <taxon>Bacillariophyta</taxon>
        <taxon>Bacillariophyceae</taxon>
        <taxon>Bacillariophycidae</taxon>
        <taxon>Bacillariales</taxon>
        <taxon>Bacillariaceae</taxon>
        <taxon>Cylindrotheca</taxon>
    </lineage>
</organism>
<name>A0AAD2G4R5_9STRA</name>
<feature type="region of interest" description="Disordered" evidence="1">
    <location>
        <begin position="17"/>
        <end position="50"/>
    </location>
</feature>
<reference evidence="2" key="1">
    <citation type="submission" date="2023-08" db="EMBL/GenBank/DDBJ databases">
        <authorList>
            <person name="Audoor S."/>
            <person name="Bilcke G."/>
        </authorList>
    </citation>
    <scope>NUCLEOTIDE SEQUENCE</scope>
</reference>
<accession>A0AAD2G4R5</accession>
<dbReference type="Proteomes" id="UP001295423">
    <property type="component" value="Unassembled WGS sequence"/>
</dbReference>
<evidence type="ECO:0000313" key="3">
    <source>
        <dbReference type="Proteomes" id="UP001295423"/>
    </source>
</evidence>
<dbReference type="EMBL" id="CAKOGP040002103">
    <property type="protein sequence ID" value="CAJ1962338.1"/>
    <property type="molecule type" value="Genomic_DNA"/>
</dbReference>
<dbReference type="PANTHER" id="PTHR36960">
    <property type="entry name" value="SI:DKEY-32E6.3"/>
    <property type="match status" value="1"/>
</dbReference>
<protein>
    <submittedName>
        <fullName evidence="2">Uncharacterized protein</fullName>
    </submittedName>
</protein>
<keyword evidence="3" id="KW-1185">Reference proteome</keyword>
<dbReference type="AlphaFoldDB" id="A0AAD2G4R5"/>
<sequence>MSVSTNKDYDGWIARSFTTSDKNEDDDHSQQASSNKNNDKQGQNKNKNKIPTRLVLHLDINETILLGDDAGGDSTSDSIQKMLAKSAFCQLPTLSDKKLDWDNTQQVEPTHWWDGQRIGHETSMPPLYTGWEWPPNTCPYYRTKFKKYSKEFVSKSTEEEIVSASTGQHPHHGKIYKPIWEECQRLLLSTTVDTSSAAQASRNRHPHLLPAFYHILEYLQQQQQQQQQQSTSNNPTTLVFRTFGSDIQEVAQWVTDFAKEQDCPWLQIGPDQLFQGRWKESEEQQDGAVIYQLWDLTETHVVAKDEDEILKLLNSGTIFGIRDDYNHWKKFHWLPTSGKPVWIPRTPPPAPPASDKEAEEPPVFCHHLLFDDNIHNLPDDGIACIRQQHSTEDSKFTTVDASIMHGGEYQGIHLKRVPTVEPVLNPNWYIEQIEHSQLLLQEKLNEQLAQD</sequence>
<dbReference type="PANTHER" id="PTHR36960:SF1">
    <property type="entry name" value="SI:DKEY-32E6.3"/>
    <property type="match status" value="1"/>
</dbReference>
<proteinExistence type="predicted"/>